<dbReference type="PROSITE" id="PS00061">
    <property type="entry name" value="ADH_SHORT"/>
    <property type="match status" value="1"/>
</dbReference>
<dbReference type="EMBL" id="JBHSDH010000013">
    <property type="protein sequence ID" value="MFC4292582.1"/>
    <property type="molecule type" value="Genomic_DNA"/>
</dbReference>
<dbReference type="PRINTS" id="PR00080">
    <property type="entry name" value="SDRFAMILY"/>
</dbReference>
<dbReference type="InterPro" id="IPR020904">
    <property type="entry name" value="Sc_DH/Rdtase_CS"/>
</dbReference>
<protein>
    <submittedName>
        <fullName evidence="3">SDR family NAD(P)-dependent oxidoreductase</fullName>
        <ecNumber evidence="3">1.1.1.-</ecNumber>
    </submittedName>
</protein>
<dbReference type="Proteomes" id="UP001595887">
    <property type="component" value="Unassembled WGS sequence"/>
</dbReference>
<dbReference type="GO" id="GO:0016491">
    <property type="term" value="F:oxidoreductase activity"/>
    <property type="evidence" value="ECO:0007669"/>
    <property type="project" value="UniProtKB-KW"/>
</dbReference>
<comment type="similarity">
    <text evidence="1">Belongs to the short-chain dehydrogenases/reductases (SDR) family.</text>
</comment>
<dbReference type="RefSeq" id="WP_381423391.1">
    <property type="nucleotide sequence ID" value="NZ_JBHSDH010000013.1"/>
</dbReference>
<name>A0ABV8RHY5_9SPHN</name>
<evidence type="ECO:0000256" key="2">
    <source>
        <dbReference type="ARBA" id="ARBA00023002"/>
    </source>
</evidence>
<dbReference type="PANTHER" id="PTHR24321">
    <property type="entry name" value="DEHYDROGENASES, SHORT CHAIN"/>
    <property type="match status" value="1"/>
</dbReference>
<evidence type="ECO:0000313" key="3">
    <source>
        <dbReference type="EMBL" id="MFC4292582.1"/>
    </source>
</evidence>
<dbReference type="PANTHER" id="PTHR24321:SF8">
    <property type="entry name" value="ESTRADIOL 17-BETA-DEHYDROGENASE 8-RELATED"/>
    <property type="match status" value="1"/>
</dbReference>
<evidence type="ECO:0000313" key="4">
    <source>
        <dbReference type="Proteomes" id="UP001595887"/>
    </source>
</evidence>
<dbReference type="InterPro" id="IPR002347">
    <property type="entry name" value="SDR_fam"/>
</dbReference>
<organism evidence="3 4">
    <name type="scientific">Sphingorhabdus arenilitoris</name>
    <dbReference type="NCBI Taxonomy" id="1490041"/>
    <lineage>
        <taxon>Bacteria</taxon>
        <taxon>Pseudomonadati</taxon>
        <taxon>Pseudomonadota</taxon>
        <taxon>Alphaproteobacteria</taxon>
        <taxon>Sphingomonadales</taxon>
        <taxon>Sphingomonadaceae</taxon>
        <taxon>Sphingorhabdus</taxon>
    </lineage>
</organism>
<dbReference type="Pfam" id="PF13561">
    <property type="entry name" value="adh_short_C2"/>
    <property type="match status" value="1"/>
</dbReference>
<keyword evidence="4" id="KW-1185">Reference proteome</keyword>
<evidence type="ECO:0000256" key="1">
    <source>
        <dbReference type="ARBA" id="ARBA00006484"/>
    </source>
</evidence>
<dbReference type="EC" id="1.1.1.-" evidence="3"/>
<dbReference type="PRINTS" id="PR00081">
    <property type="entry name" value="GDHRDH"/>
</dbReference>
<dbReference type="InterPro" id="IPR036291">
    <property type="entry name" value="NAD(P)-bd_dom_sf"/>
</dbReference>
<dbReference type="Gene3D" id="3.40.50.720">
    <property type="entry name" value="NAD(P)-binding Rossmann-like Domain"/>
    <property type="match status" value="1"/>
</dbReference>
<proteinExistence type="inferred from homology"/>
<dbReference type="CDD" id="cd05233">
    <property type="entry name" value="SDR_c"/>
    <property type="match status" value="1"/>
</dbReference>
<keyword evidence="2 3" id="KW-0560">Oxidoreductase</keyword>
<gene>
    <name evidence="3" type="ORF">ACFOWX_09180</name>
</gene>
<sequence>MGRLANKTAIITGATGGIGSATAAKFLADGANVMLAGRDLARLQATKEKLGGGDMIACCAGQPAEEKDVEALIKATVAAFGGVDIMVANAGSEGKVCPLTLTSVEDFDAVQIANIRGTFLAIKHGALAMMEKGGSIIAMSSVTGTVGVAGIGPYTASKHGIVGLVKAAAAELAAAHIRVNAVAPAPIDNAMMASIEGQASPDDPSAARAGFSALIPMGRYGTNEEVANIVTFLASDEASFCTGGNYPVDGGFLAL</sequence>
<dbReference type="SUPFAM" id="SSF51735">
    <property type="entry name" value="NAD(P)-binding Rossmann-fold domains"/>
    <property type="match status" value="1"/>
</dbReference>
<comment type="caution">
    <text evidence="3">The sequence shown here is derived from an EMBL/GenBank/DDBJ whole genome shotgun (WGS) entry which is preliminary data.</text>
</comment>
<accession>A0ABV8RHY5</accession>
<reference evidence="4" key="1">
    <citation type="journal article" date="2019" name="Int. J. Syst. Evol. Microbiol.">
        <title>The Global Catalogue of Microorganisms (GCM) 10K type strain sequencing project: providing services to taxonomists for standard genome sequencing and annotation.</title>
        <authorList>
            <consortium name="The Broad Institute Genomics Platform"/>
            <consortium name="The Broad Institute Genome Sequencing Center for Infectious Disease"/>
            <person name="Wu L."/>
            <person name="Ma J."/>
        </authorList>
    </citation>
    <scope>NUCLEOTIDE SEQUENCE [LARGE SCALE GENOMIC DNA]</scope>
    <source>
        <strain evidence="4">CECT 8531</strain>
    </source>
</reference>